<accession>A0A8S9IJ50</accession>
<dbReference type="AlphaFoldDB" id="A0A8S9IJ50"/>
<dbReference type="PANTHER" id="PTHR48040:SF42">
    <property type="entry name" value="ABC TRANSPORTER DOMAIN-CONTAINING PROTEIN"/>
    <property type="match status" value="1"/>
</dbReference>
<dbReference type="Pfam" id="PF00005">
    <property type="entry name" value="ABC_tran"/>
    <property type="match status" value="1"/>
</dbReference>
<evidence type="ECO:0000313" key="5">
    <source>
        <dbReference type="Proteomes" id="UP000712281"/>
    </source>
</evidence>
<feature type="compositionally biased region" description="Low complexity" evidence="1">
    <location>
        <begin position="375"/>
        <end position="388"/>
    </location>
</feature>
<feature type="compositionally biased region" description="Basic and acidic residues" evidence="1">
    <location>
        <begin position="1"/>
        <end position="10"/>
    </location>
</feature>
<dbReference type="InterPro" id="IPR007033">
    <property type="entry name" value="GORAB"/>
</dbReference>
<dbReference type="GO" id="GO:0005524">
    <property type="term" value="F:ATP binding"/>
    <property type="evidence" value="ECO:0007669"/>
    <property type="project" value="InterPro"/>
</dbReference>
<evidence type="ECO:0000259" key="3">
    <source>
        <dbReference type="Pfam" id="PF14510"/>
    </source>
</evidence>
<sequence>MLGRDEDLHVRTMSGRGSLGSTSHRSLPGASKSFRDVFAPPAADEVFGSSKRREDDDVELRWAAIERLPTFDRLRKGMLPQEATVNGKGKLEEVDLTNLAPKEKKHLMEMIFKFVEEDNEKFLRRLRERTDRVGIEVPKIEVRYENILVEGDVRSASRALPTLFNVTLNTLESILGMCHLLPSKKRKIQILKDISGIVKPSRMTLLLGPPSSGKTTLLQVLAGKLDDTLQMSGKITYCGHEFREFVPQKTCAYISQHDLHFGEMTVRETLDFSGRCLGVGTRYQLLTELSRREREAGIKPDPEIDAFMKSIAISGQETSLVTDYVLKTQAFFFFESATIGLPEEPHRNSTEDSISCFGLRKKSNKEKPKMTQTNAGASSGAAAATTTELPPPQPQPQTQRSEMVLHTGSLSFSSHMSREDEEMTRSALSAFRAKEDEIEKRRMEVRGRIQAQLGRVEEETRRLSTLREEIESMADPMRKEVSVVRKKIDSVNKELKPLGATVQKKEREYKEALDTFNEKNREKVQLITKLMEMEQLVGESEKLRMKKLEELSKSIEETV</sequence>
<dbReference type="EMBL" id="QGKW02001911">
    <property type="protein sequence ID" value="KAF2569296.1"/>
    <property type="molecule type" value="Genomic_DNA"/>
</dbReference>
<feature type="domain" description="ABC transporter" evidence="2">
    <location>
        <begin position="191"/>
        <end position="320"/>
    </location>
</feature>
<comment type="caution">
    <text evidence="4">The sequence shown here is derived from an EMBL/GenBank/DDBJ whole genome shotgun (WGS) entry which is preliminary data.</text>
</comment>
<evidence type="ECO:0000313" key="4">
    <source>
        <dbReference type="EMBL" id="KAF2569296.1"/>
    </source>
</evidence>
<feature type="region of interest" description="Disordered" evidence="1">
    <location>
        <begin position="1"/>
        <end position="34"/>
    </location>
</feature>
<dbReference type="GO" id="GO:0016887">
    <property type="term" value="F:ATP hydrolysis activity"/>
    <property type="evidence" value="ECO:0007669"/>
    <property type="project" value="InterPro"/>
</dbReference>
<name>A0A8S9IJ50_BRACR</name>
<feature type="region of interest" description="Disordered" evidence="1">
    <location>
        <begin position="358"/>
        <end position="401"/>
    </location>
</feature>
<evidence type="ECO:0008006" key="6">
    <source>
        <dbReference type="Google" id="ProtNLM"/>
    </source>
</evidence>
<gene>
    <name evidence="4" type="ORF">F2Q68_00028045</name>
</gene>
<dbReference type="Pfam" id="PF14510">
    <property type="entry name" value="ABC_trans_N"/>
    <property type="match status" value="1"/>
</dbReference>
<dbReference type="Pfam" id="PF04949">
    <property type="entry name" value="Transcrip_act"/>
    <property type="match status" value="1"/>
</dbReference>
<reference evidence="4" key="1">
    <citation type="submission" date="2019-12" db="EMBL/GenBank/DDBJ databases">
        <title>Genome sequencing and annotation of Brassica cretica.</title>
        <authorList>
            <person name="Studholme D.J."/>
            <person name="Sarris P.F."/>
        </authorList>
    </citation>
    <scope>NUCLEOTIDE SEQUENCE</scope>
    <source>
        <strain evidence="4">PFS-001/15</strain>
        <tissue evidence="4">Leaf</tissue>
    </source>
</reference>
<dbReference type="SUPFAM" id="SSF52540">
    <property type="entry name" value="P-loop containing nucleoside triphosphate hydrolases"/>
    <property type="match status" value="1"/>
</dbReference>
<dbReference type="Gene3D" id="3.40.50.300">
    <property type="entry name" value="P-loop containing nucleotide triphosphate hydrolases"/>
    <property type="match status" value="1"/>
</dbReference>
<dbReference type="InterPro" id="IPR029481">
    <property type="entry name" value="ABC_trans_N"/>
</dbReference>
<dbReference type="InterPro" id="IPR027417">
    <property type="entry name" value="P-loop_NTPase"/>
</dbReference>
<dbReference type="InterPro" id="IPR003439">
    <property type="entry name" value="ABC_transporter-like_ATP-bd"/>
</dbReference>
<evidence type="ECO:0000259" key="2">
    <source>
        <dbReference type="Pfam" id="PF00005"/>
    </source>
</evidence>
<organism evidence="4 5">
    <name type="scientific">Brassica cretica</name>
    <name type="common">Mustard</name>
    <dbReference type="NCBI Taxonomy" id="69181"/>
    <lineage>
        <taxon>Eukaryota</taxon>
        <taxon>Viridiplantae</taxon>
        <taxon>Streptophyta</taxon>
        <taxon>Embryophyta</taxon>
        <taxon>Tracheophyta</taxon>
        <taxon>Spermatophyta</taxon>
        <taxon>Magnoliopsida</taxon>
        <taxon>eudicotyledons</taxon>
        <taxon>Gunneridae</taxon>
        <taxon>Pentapetalae</taxon>
        <taxon>rosids</taxon>
        <taxon>malvids</taxon>
        <taxon>Brassicales</taxon>
        <taxon>Brassicaceae</taxon>
        <taxon>Brassiceae</taxon>
        <taxon>Brassica</taxon>
    </lineage>
</organism>
<proteinExistence type="predicted"/>
<protein>
    <recommendedName>
        <fullName evidence="6">ABC transporter domain-containing protein</fullName>
    </recommendedName>
</protein>
<dbReference type="PANTHER" id="PTHR48040">
    <property type="entry name" value="PLEIOTROPIC DRUG RESISTANCE PROTEIN 1-LIKE ISOFORM X1"/>
    <property type="match status" value="1"/>
</dbReference>
<feature type="domain" description="Pleiotropic ABC efflux transporter N-terminal" evidence="3">
    <location>
        <begin position="117"/>
        <end position="166"/>
    </location>
</feature>
<dbReference type="Proteomes" id="UP000712281">
    <property type="component" value="Unassembled WGS sequence"/>
</dbReference>
<evidence type="ECO:0000256" key="1">
    <source>
        <dbReference type="SAM" id="MobiDB-lite"/>
    </source>
</evidence>